<dbReference type="FunFam" id="2.40.290.10:FF:000004">
    <property type="entry name" value="Non-homologous end joining protein Ku"/>
    <property type="match status" value="1"/>
</dbReference>
<accession>E3IUV0</accession>
<evidence type="ECO:0000256" key="3">
    <source>
        <dbReference type="HAMAP-Rule" id="MF_01875"/>
    </source>
</evidence>
<dbReference type="HAMAP" id="MF_01875">
    <property type="entry name" value="Prokaryotic_Ku"/>
    <property type="match status" value="1"/>
</dbReference>
<dbReference type="InterPro" id="IPR009187">
    <property type="entry name" value="Prok_Ku"/>
</dbReference>
<organism evidence="6 7">
    <name type="scientific">Pseudofrankia inefficax (strain DSM 45817 / CECT 9037 / DDB 130130 / EuI1c)</name>
    <name type="common">Frankia inefficax</name>
    <dbReference type="NCBI Taxonomy" id="298654"/>
    <lineage>
        <taxon>Bacteria</taxon>
        <taxon>Bacillati</taxon>
        <taxon>Actinomycetota</taxon>
        <taxon>Actinomycetes</taxon>
        <taxon>Frankiales</taxon>
        <taxon>Frankiaceae</taxon>
        <taxon>Pseudofrankia</taxon>
    </lineage>
</organism>
<sequence>MRSIWKGVISFGLVSIPVKLYSATEERDVAFHQVRRSDGSRIRYKRVAAADGDEVPYSEIAKGYELPDGETVVLTDEDFANLPLSTSRAIDVLEFVPLDQVDPIYFAKSYYLEPDKTGAKPYVLLRDALESSGRVALVKIALRQREQLATLRVRDGVFVLETMLWPDEVRAPDFGFLDEEIKVRPQELAMASSLIETLAGDFDPTRFTDEYRAALTEMIDAKIAGREIVTAPAAEAAEPAGDLMAALRASIEAARAGRPGGAAADEAEPTEPAQAKKRASRARADQPDDEGPAEDAETDAETTSAAGKAKPGGRKSPPKSAPAKIAPKTAANGAKAPASAKTAAKTPTRRSA</sequence>
<keyword evidence="2 3" id="KW-0233">DNA recombination</keyword>
<dbReference type="PIRSF" id="PIRSF006493">
    <property type="entry name" value="Prok_Ku"/>
    <property type="match status" value="1"/>
</dbReference>
<dbReference type="SUPFAM" id="SSF100939">
    <property type="entry name" value="SPOC domain-like"/>
    <property type="match status" value="1"/>
</dbReference>
<keyword evidence="1 3" id="KW-0238">DNA-binding</keyword>
<protein>
    <recommendedName>
        <fullName evidence="3">Non-homologous end joining protein Ku</fullName>
    </recommendedName>
</protein>
<dbReference type="RefSeq" id="WP_013421951.1">
    <property type="nucleotide sequence ID" value="NC_014666.1"/>
</dbReference>
<comment type="similarity">
    <text evidence="3">Belongs to the prokaryotic Ku family.</text>
</comment>
<dbReference type="PANTHER" id="PTHR41251:SF1">
    <property type="entry name" value="NON-HOMOLOGOUS END JOINING PROTEIN KU"/>
    <property type="match status" value="1"/>
</dbReference>
<dbReference type="Pfam" id="PF02735">
    <property type="entry name" value="Ku"/>
    <property type="match status" value="1"/>
</dbReference>
<dbReference type="AlphaFoldDB" id="E3IUV0"/>
<dbReference type="STRING" id="298654.FraEuI1c_0752"/>
<dbReference type="EMBL" id="CP002299">
    <property type="protein sequence ID" value="ADP78830.1"/>
    <property type="molecule type" value="Genomic_DNA"/>
</dbReference>
<evidence type="ECO:0000313" key="6">
    <source>
        <dbReference type="EMBL" id="ADP78830.1"/>
    </source>
</evidence>
<proteinExistence type="inferred from homology"/>
<evidence type="ECO:0000259" key="5">
    <source>
        <dbReference type="SMART" id="SM00559"/>
    </source>
</evidence>
<comment type="function">
    <text evidence="3">With LigD forms a non-homologous end joining (NHEJ) DNA repair enzyme, which repairs dsDNA breaks with reduced fidelity. Binds linear dsDNA with 5'- and 3'- overhangs but not closed circular dsDNA nor ssDNA. Recruits and stimulates the ligase activity of LigD.</text>
</comment>
<dbReference type="KEGG" id="fri:FraEuI1c_0752"/>
<dbReference type="GO" id="GO:0006310">
    <property type="term" value="P:DNA recombination"/>
    <property type="evidence" value="ECO:0007669"/>
    <property type="project" value="UniProtKB-KW"/>
</dbReference>
<evidence type="ECO:0000256" key="4">
    <source>
        <dbReference type="SAM" id="MobiDB-lite"/>
    </source>
</evidence>
<feature type="domain" description="Ku" evidence="5">
    <location>
        <begin position="52"/>
        <end position="180"/>
    </location>
</feature>
<dbReference type="InParanoid" id="E3IUV0"/>
<keyword evidence="7" id="KW-1185">Reference proteome</keyword>
<comment type="subunit">
    <text evidence="3">Homodimer. Interacts with LigD.</text>
</comment>
<feature type="region of interest" description="Disordered" evidence="4">
    <location>
        <begin position="257"/>
        <end position="352"/>
    </location>
</feature>
<dbReference type="GO" id="GO:0006303">
    <property type="term" value="P:double-strand break repair via nonhomologous end joining"/>
    <property type="evidence" value="ECO:0007669"/>
    <property type="project" value="UniProtKB-UniRule"/>
</dbReference>
<dbReference type="eggNOG" id="COG1273">
    <property type="taxonomic scope" value="Bacteria"/>
</dbReference>
<dbReference type="HOGENOM" id="CLU_048975_1_1_11"/>
<dbReference type="CDD" id="cd00789">
    <property type="entry name" value="KU_like"/>
    <property type="match status" value="1"/>
</dbReference>
<name>E3IUV0_PSEI1</name>
<keyword evidence="3" id="KW-0234">DNA repair</keyword>
<gene>
    <name evidence="3" type="primary">ku</name>
    <name evidence="6" type="ordered locus">FraEuI1c_0752</name>
</gene>
<evidence type="ECO:0000256" key="1">
    <source>
        <dbReference type="ARBA" id="ARBA00023125"/>
    </source>
</evidence>
<dbReference type="SMART" id="SM00559">
    <property type="entry name" value="Ku78"/>
    <property type="match status" value="1"/>
</dbReference>
<dbReference type="GO" id="GO:0003690">
    <property type="term" value="F:double-stranded DNA binding"/>
    <property type="evidence" value="ECO:0007669"/>
    <property type="project" value="UniProtKB-UniRule"/>
</dbReference>
<evidence type="ECO:0000313" key="7">
    <source>
        <dbReference type="Proteomes" id="UP000002484"/>
    </source>
</evidence>
<keyword evidence="3" id="KW-0227">DNA damage</keyword>
<dbReference type="Gene3D" id="2.40.290.10">
    <property type="match status" value="1"/>
</dbReference>
<dbReference type="InterPro" id="IPR006164">
    <property type="entry name" value="DNA_bd_Ku70/Ku80"/>
</dbReference>
<feature type="compositionally biased region" description="Low complexity" evidence="4">
    <location>
        <begin position="321"/>
        <end position="346"/>
    </location>
</feature>
<dbReference type="Proteomes" id="UP000002484">
    <property type="component" value="Chromosome"/>
</dbReference>
<dbReference type="OrthoDB" id="9795084at2"/>
<dbReference type="NCBIfam" id="TIGR02772">
    <property type="entry name" value="Ku_bact"/>
    <property type="match status" value="1"/>
</dbReference>
<evidence type="ECO:0000256" key="2">
    <source>
        <dbReference type="ARBA" id="ARBA00023172"/>
    </source>
</evidence>
<dbReference type="PANTHER" id="PTHR41251">
    <property type="entry name" value="NON-HOMOLOGOUS END JOINING PROTEIN KU"/>
    <property type="match status" value="1"/>
</dbReference>
<dbReference type="InterPro" id="IPR016194">
    <property type="entry name" value="SPOC-like_C_dom_sf"/>
</dbReference>
<feature type="compositionally biased region" description="Acidic residues" evidence="4">
    <location>
        <begin position="287"/>
        <end position="300"/>
    </location>
</feature>
<dbReference type="FunCoup" id="E3IUV0">
    <property type="interactions" value="1"/>
</dbReference>
<reference evidence="6 7" key="1">
    <citation type="submission" date="2010-10" db="EMBL/GenBank/DDBJ databases">
        <title>Complete sequence of Frankia sp. EuI1c.</title>
        <authorList>
            <consortium name="US DOE Joint Genome Institute"/>
            <person name="Lucas S."/>
            <person name="Copeland A."/>
            <person name="Lapidus A."/>
            <person name="Cheng J.-F."/>
            <person name="Bruce D."/>
            <person name="Goodwin L."/>
            <person name="Pitluck S."/>
            <person name="Chertkov O."/>
            <person name="Detter J.C."/>
            <person name="Han C."/>
            <person name="Tapia R."/>
            <person name="Land M."/>
            <person name="Hauser L."/>
            <person name="Jeffries C."/>
            <person name="Kyrpides N."/>
            <person name="Ivanova N."/>
            <person name="Mikhailova N."/>
            <person name="Beauchemin N."/>
            <person name="Sen A."/>
            <person name="Sur S.A."/>
            <person name="Gtari M."/>
            <person name="Wall L."/>
            <person name="Tisa L."/>
            <person name="Woyke T."/>
        </authorList>
    </citation>
    <scope>NUCLEOTIDE SEQUENCE [LARGE SCALE GENOMIC DNA]</scope>
    <source>
        <strain evidence="7">DSM 45817 / CECT 9037 / EuI1c</strain>
    </source>
</reference>